<gene>
    <name evidence="1" type="ORF">BLNAU_5438</name>
</gene>
<organism evidence="1 2">
    <name type="scientific">Blattamonas nauphoetae</name>
    <dbReference type="NCBI Taxonomy" id="2049346"/>
    <lineage>
        <taxon>Eukaryota</taxon>
        <taxon>Metamonada</taxon>
        <taxon>Preaxostyla</taxon>
        <taxon>Oxymonadida</taxon>
        <taxon>Blattamonas</taxon>
    </lineage>
</organism>
<protein>
    <recommendedName>
        <fullName evidence="3">Secreted protein</fullName>
    </recommendedName>
</protein>
<accession>A0ABQ9Y7I4</accession>
<reference evidence="1 2" key="1">
    <citation type="journal article" date="2022" name="bioRxiv">
        <title>Genomics of Preaxostyla Flagellates Illuminates Evolutionary Transitions and the Path Towards Mitochondrial Loss.</title>
        <authorList>
            <person name="Novak L.V.F."/>
            <person name="Treitli S.C."/>
            <person name="Pyrih J."/>
            <person name="Halakuc P."/>
            <person name="Pipaliya S.V."/>
            <person name="Vacek V."/>
            <person name="Brzon O."/>
            <person name="Soukal P."/>
            <person name="Eme L."/>
            <person name="Dacks J.B."/>
            <person name="Karnkowska A."/>
            <person name="Elias M."/>
            <person name="Hampl V."/>
        </authorList>
    </citation>
    <scope>NUCLEOTIDE SEQUENCE [LARGE SCALE GENOMIC DNA]</scope>
    <source>
        <strain evidence="1">NAU3</strain>
        <tissue evidence="1">Gut</tissue>
    </source>
</reference>
<keyword evidence="2" id="KW-1185">Reference proteome</keyword>
<evidence type="ECO:0000313" key="1">
    <source>
        <dbReference type="EMBL" id="KAK2959660.1"/>
    </source>
</evidence>
<dbReference type="Proteomes" id="UP001281761">
    <property type="component" value="Unassembled WGS sequence"/>
</dbReference>
<comment type="caution">
    <text evidence="1">The sequence shown here is derived from an EMBL/GenBank/DDBJ whole genome shotgun (WGS) entry which is preliminary data.</text>
</comment>
<dbReference type="EMBL" id="JARBJD010000028">
    <property type="protein sequence ID" value="KAK2959660.1"/>
    <property type="molecule type" value="Genomic_DNA"/>
</dbReference>
<sequence>MKFESDFAVLFFCGLDVRIGWLLPDVACATTARSENTIPKMRVSRLQHQWVGQKTELFLSESDGNHKTRSDTIFIDQPSCAIPIRR</sequence>
<evidence type="ECO:0000313" key="2">
    <source>
        <dbReference type="Proteomes" id="UP001281761"/>
    </source>
</evidence>
<evidence type="ECO:0008006" key="3">
    <source>
        <dbReference type="Google" id="ProtNLM"/>
    </source>
</evidence>
<proteinExistence type="predicted"/>
<name>A0ABQ9Y7I4_9EUKA</name>